<reference evidence="1" key="1">
    <citation type="journal article" date="2019" name="bioRxiv">
        <title>The Genome of the Zebra Mussel, Dreissena polymorpha: A Resource for Invasive Species Research.</title>
        <authorList>
            <person name="McCartney M.A."/>
            <person name="Auch B."/>
            <person name="Kono T."/>
            <person name="Mallez S."/>
            <person name="Zhang Y."/>
            <person name="Obille A."/>
            <person name="Becker A."/>
            <person name="Abrahante J.E."/>
            <person name="Garbe J."/>
            <person name="Badalamenti J.P."/>
            <person name="Herman A."/>
            <person name="Mangelson H."/>
            <person name="Liachko I."/>
            <person name="Sullivan S."/>
            <person name="Sone E.D."/>
            <person name="Koren S."/>
            <person name="Silverstein K.A.T."/>
            <person name="Beckman K.B."/>
            <person name="Gohl D.M."/>
        </authorList>
    </citation>
    <scope>NUCLEOTIDE SEQUENCE</scope>
    <source>
        <strain evidence="1">Duluth1</strain>
        <tissue evidence="1">Whole animal</tissue>
    </source>
</reference>
<evidence type="ECO:0000313" key="2">
    <source>
        <dbReference type="Proteomes" id="UP000828390"/>
    </source>
</evidence>
<dbReference type="AlphaFoldDB" id="A0A9D4SAC2"/>
<accession>A0A9D4SAC2</accession>
<proteinExistence type="predicted"/>
<dbReference type="EMBL" id="JAIWYP010000001">
    <property type="protein sequence ID" value="KAH3898469.1"/>
    <property type="molecule type" value="Genomic_DNA"/>
</dbReference>
<gene>
    <name evidence="1" type="ORF">DPMN_022701</name>
</gene>
<dbReference type="Pfam" id="PF05380">
    <property type="entry name" value="Peptidase_A17"/>
    <property type="match status" value="1"/>
</dbReference>
<comment type="caution">
    <text evidence="1">The sequence shown here is derived from an EMBL/GenBank/DDBJ whole genome shotgun (WGS) entry which is preliminary data.</text>
</comment>
<organism evidence="1 2">
    <name type="scientific">Dreissena polymorpha</name>
    <name type="common">Zebra mussel</name>
    <name type="synonym">Mytilus polymorpha</name>
    <dbReference type="NCBI Taxonomy" id="45954"/>
    <lineage>
        <taxon>Eukaryota</taxon>
        <taxon>Metazoa</taxon>
        <taxon>Spiralia</taxon>
        <taxon>Lophotrochozoa</taxon>
        <taxon>Mollusca</taxon>
        <taxon>Bivalvia</taxon>
        <taxon>Autobranchia</taxon>
        <taxon>Heteroconchia</taxon>
        <taxon>Euheterodonta</taxon>
        <taxon>Imparidentia</taxon>
        <taxon>Neoheterodontei</taxon>
        <taxon>Myida</taxon>
        <taxon>Dreissenoidea</taxon>
        <taxon>Dreissenidae</taxon>
        <taxon>Dreissena</taxon>
    </lineage>
</organism>
<evidence type="ECO:0000313" key="1">
    <source>
        <dbReference type="EMBL" id="KAH3898469.1"/>
    </source>
</evidence>
<sequence length="67" mass="7993">MIIRQELWQQKFDWDSPLPIDVQDKWRNVASDLNFSVKINFRRSFFHGNHDVIAETQLHVFSDASMS</sequence>
<reference evidence="1" key="2">
    <citation type="submission" date="2020-11" db="EMBL/GenBank/DDBJ databases">
        <authorList>
            <person name="McCartney M.A."/>
            <person name="Auch B."/>
            <person name="Kono T."/>
            <person name="Mallez S."/>
            <person name="Becker A."/>
            <person name="Gohl D.M."/>
            <person name="Silverstein K.A.T."/>
            <person name="Koren S."/>
            <person name="Bechman K.B."/>
            <person name="Herman A."/>
            <person name="Abrahante J.E."/>
            <person name="Garbe J."/>
        </authorList>
    </citation>
    <scope>NUCLEOTIDE SEQUENCE</scope>
    <source>
        <strain evidence="1">Duluth1</strain>
        <tissue evidence="1">Whole animal</tissue>
    </source>
</reference>
<dbReference type="InterPro" id="IPR008042">
    <property type="entry name" value="Retrotrans_Pao"/>
</dbReference>
<protein>
    <submittedName>
        <fullName evidence="1">Uncharacterized protein</fullName>
    </submittedName>
</protein>
<name>A0A9D4SAC2_DREPO</name>
<dbReference type="Proteomes" id="UP000828390">
    <property type="component" value="Unassembled WGS sequence"/>
</dbReference>
<keyword evidence="2" id="KW-1185">Reference proteome</keyword>